<reference evidence="3" key="1">
    <citation type="submission" date="2016-10" db="EMBL/GenBank/DDBJ databases">
        <title>Sequence of Gallionella enrichment culture.</title>
        <authorList>
            <person name="Poehlein A."/>
            <person name="Muehling M."/>
            <person name="Daniel R."/>
        </authorList>
    </citation>
    <scope>NUCLEOTIDE SEQUENCE</scope>
</reference>
<dbReference type="EMBL" id="MLJW01000059">
    <property type="protein sequence ID" value="OIR04239.1"/>
    <property type="molecule type" value="Genomic_DNA"/>
</dbReference>
<feature type="domain" description="Outer membrane protein beta-barrel" evidence="2">
    <location>
        <begin position="9"/>
        <end position="153"/>
    </location>
</feature>
<protein>
    <recommendedName>
        <fullName evidence="2">Outer membrane protein beta-barrel domain-containing protein</fullName>
    </recommendedName>
</protein>
<gene>
    <name evidence="3" type="ORF">GALL_137210</name>
</gene>
<dbReference type="SUPFAM" id="SSF56925">
    <property type="entry name" value="OMPA-like"/>
    <property type="match status" value="1"/>
</dbReference>
<dbReference type="Gene3D" id="2.40.160.20">
    <property type="match status" value="1"/>
</dbReference>
<accession>A0A1J5S7F8</accession>
<dbReference type="InterPro" id="IPR011250">
    <property type="entry name" value="OMP/PagP_B-barrel"/>
</dbReference>
<sequence length="165" mass="17328">MKRIIAISFLCASVVPAAHAEDHAENYVGVAASTLTAGPSSTGAAVMLGHRYNEHFAAEIAYEDSGALSAAPDRTSAISVAALGFVPLFGEFEGFARLGLASAHSKDATGATANHGDITYGVGVEYHLNEKYSVDLGWNRLRVGDNVAIPRGNENSYVLSVLRSF</sequence>
<comment type="caution">
    <text evidence="3">The sequence shown here is derived from an EMBL/GenBank/DDBJ whole genome shotgun (WGS) entry which is preliminary data.</text>
</comment>
<evidence type="ECO:0000313" key="3">
    <source>
        <dbReference type="EMBL" id="OIR04239.1"/>
    </source>
</evidence>
<dbReference type="AlphaFoldDB" id="A0A1J5S7F8"/>
<evidence type="ECO:0000259" key="2">
    <source>
        <dbReference type="Pfam" id="PF13505"/>
    </source>
</evidence>
<dbReference type="InterPro" id="IPR027385">
    <property type="entry name" value="Beta-barrel_OMP"/>
</dbReference>
<keyword evidence="1" id="KW-0732">Signal</keyword>
<dbReference type="Pfam" id="PF13505">
    <property type="entry name" value="OMP_b-brl"/>
    <property type="match status" value="1"/>
</dbReference>
<name>A0A1J5S7F8_9ZZZZ</name>
<organism evidence="3">
    <name type="scientific">mine drainage metagenome</name>
    <dbReference type="NCBI Taxonomy" id="410659"/>
    <lineage>
        <taxon>unclassified sequences</taxon>
        <taxon>metagenomes</taxon>
        <taxon>ecological metagenomes</taxon>
    </lineage>
</organism>
<evidence type="ECO:0000256" key="1">
    <source>
        <dbReference type="ARBA" id="ARBA00022729"/>
    </source>
</evidence>
<proteinExistence type="predicted"/>